<gene>
    <name evidence="2" type="ORF">E2C01_096922</name>
</gene>
<dbReference type="AlphaFoldDB" id="A0A5B7K4D5"/>
<comment type="caution">
    <text evidence="2">The sequence shown here is derived from an EMBL/GenBank/DDBJ whole genome shotgun (WGS) entry which is preliminary data.</text>
</comment>
<evidence type="ECO:0000256" key="1">
    <source>
        <dbReference type="SAM" id="MobiDB-lite"/>
    </source>
</evidence>
<feature type="region of interest" description="Disordered" evidence="1">
    <location>
        <begin position="48"/>
        <end position="72"/>
    </location>
</feature>
<dbReference type="EMBL" id="VSRR010126980">
    <property type="protein sequence ID" value="MPD01397.1"/>
    <property type="molecule type" value="Genomic_DNA"/>
</dbReference>
<name>A0A5B7K4D5_PORTR</name>
<evidence type="ECO:0000313" key="3">
    <source>
        <dbReference type="Proteomes" id="UP000324222"/>
    </source>
</evidence>
<keyword evidence="3" id="KW-1185">Reference proteome</keyword>
<sequence length="80" mass="8843">MTVIPSAEGKTVKQVRLFNSQTEEVEAFSQARQSWSYDHLPASFVCPRSPQSIDRGGTEGEQHFGEGVMGPPSHLLLTLR</sequence>
<organism evidence="2 3">
    <name type="scientific">Portunus trituberculatus</name>
    <name type="common">Swimming crab</name>
    <name type="synonym">Neptunus trituberculatus</name>
    <dbReference type="NCBI Taxonomy" id="210409"/>
    <lineage>
        <taxon>Eukaryota</taxon>
        <taxon>Metazoa</taxon>
        <taxon>Ecdysozoa</taxon>
        <taxon>Arthropoda</taxon>
        <taxon>Crustacea</taxon>
        <taxon>Multicrustacea</taxon>
        <taxon>Malacostraca</taxon>
        <taxon>Eumalacostraca</taxon>
        <taxon>Eucarida</taxon>
        <taxon>Decapoda</taxon>
        <taxon>Pleocyemata</taxon>
        <taxon>Brachyura</taxon>
        <taxon>Eubrachyura</taxon>
        <taxon>Portunoidea</taxon>
        <taxon>Portunidae</taxon>
        <taxon>Portuninae</taxon>
        <taxon>Portunus</taxon>
    </lineage>
</organism>
<accession>A0A5B7K4D5</accession>
<reference evidence="2 3" key="1">
    <citation type="submission" date="2019-05" db="EMBL/GenBank/DDBJ databases">
        <title>Another draft genome of Portunus trituberculatus and its Hox gene families provides insights of decapod evolution.</title>
        <authorList>
            <person name="Jeong J.-H."/>
            <person name="Song I."/>
            <person name="Kim S."/>
            <person name="Choi T."/>
            <person name="Kim D."/>
            <person name="Ryu S."/>
            <person name="Kim W."/>
        </authorList>
    </citation>
    <scope>NUCLEOTIDE SEQUENCE [LARGE SCALE GENOMIC DNA]</scope>
    <source>
        <tissue evidence="2">Muscle</tissue>
    </source>
</reference>
<evidence type="ECO:0000313" key="2">
    <source>
        <dbReference type="EMBL" id="MPD01397.1"/>
    </source>
</evidence>
<protein>
    <submittedName>
        <fullName evidence="2">Uncharacterized protein</fullName>
    </submittedName>
</protein>
<proteinExistence type="predicted"/>
<dbReference type="Proteomes" id="UP000324222">
    <property type="component" value="Unassembled WGS sequence"/>
</dbReference>